<sequence>MTARLSSFGSVDSIIQYTSGNWTQIDSGSAYLTRDANATVTFNFNGTLITVVGTIQSDQPAQLNSSLSYVLDGEDDHSFLPNISSPTIYSSPDLLQGPHTLAIRLLNADTALSLSGGTITTAQPHSTNHRRTIAIVAGTIGGFVVLTVIFLALFLLYRRRRHHAATPYALGPLQANLPSTKEAFTSPKYSNHGISFTHSTDSVNVLPRVKAPPPPLPGPYETPVKVKSKPKPARTS</sequence>
<keyword evidence="2" id="KW-0472">Membrane</keyword>
<keyword evidence="4" id="KW-1185">Reference proteome</keyword>
<dbReference type="CDD" id="cd12087">
    <property type="entry name" value="TM_EGFR-like"/>
    <property type="match status" value="1"/>
</dbReference>
<name>A0AAD7DLL2_MYCRO</name>
<protein>
    <submittedName>
        <fullName evidence="3">Uncharacterized protein</fullName>
    </submittedName>
</protein>
<dbReference type="Proteomes" id="UP001221757">
    <property type="component" value="Unassembled WGS sequence"/>
</dbReference>
<dbReference type="EMBL" id="JARKIE010000041">
    <property type="protein sequence ID" value="KAJ7694647.1"/>
    <property type="molecule type" value="Genomic_DNA"/>
</dbReference>
<organism evidence="3 4">
    <name type="scientific">Mycena rosella</name>
    <name type="common">Pink bonnet</name>
    <name type="synonym">Agaricus rosellus</name>
    <dbReference type="NCBI Taxonomy" id="1033263"/>
    <lineage>
        <taxon>Eukaryota</taxon>
        <taxon>Fungi</taxon>
        <taxon>Dikarya</taxon>
        <taxon>Basidiomycota</taxon>
        <taxon>Agaricomycotina</taxon>
        <taxon>Agaricomycetes</taxon>
        <taxon>Agaricomycetidae</taxon>
        <taxon>Agaricales</taxon>
        <taxon>Marasmiineae</taxon>
        <taxon>Mycenaceae</taxon>
        <taxon>Mycena</taxon>
    </lineage>
</organism>
<feature type="compositionally biased region" description="Pro residues" evidence="1">
    <location>
        <begin position="210"/>
        <end position="220"/>
    </location>
</feature>
<feature type="compositionally biased region" description="Basic residues" evidence="1">
    <location>
        <begin position="226"/>
        <end position="236"/>
    </location>
</feature>
<evidence type="ECO:0000256" key="2">
    <source>
        <dbReference type="SAM" id="Phobius"/>
    </source>
</evidence>
<feature type="transmembrane region" description="Helical" evidence="2">
    <location>
        <begin position="133"/>
        <end position="157"/>
    </location>
</feature>
<reference evidence="3" key="1">
    <citation type="submission" date="2023-03" db="EMBL/GenBank/DDBJ databases">
        <title>Massive genome expansion in bonnet fungi (Mycena s.s.) driven by repeated elements and novel gene families across ecological guilds.</title>
        <authorList>
            <consortium name="Lawrence Berkeley National Laboratory"/>
            <person name="Harder C.B."/>
            <person name="Miyauchi S."/>
            <person name="Viragh M."/>
            <person name="Kuo A."/>
            <person name="Thoen E."/>
            <person name="Andreopoulos B."/>
            <person name="Lu D."/>
            <person name="Skrede I."/>
            <person name="Drula E."/>
            <person name="Henrissat B."/>
            <person name="Morin E."/>
            <person name="Kohler A."/>
            <person name="Barry K."/>
            <person name="LaButti K."/>
            <person name="Morin E."/>
            <person name="Salamov A."/>
            <person name="Lipzen A."/>
            <person name="Mereny Z."/>
            <person name="Hegedus B."/>
            <person name="Baldrian P."/>
            <person name="Stursova M."/>
            <person name="Weitz H."/>
            <person name="Taylor A."/>
            <person name="Grigoriev I.V."/>
            <person name="Nagy L.G."/>
            <person name="Martin F."/>
            <person name="Kauserud H."/>
        </authorList>
    </citation>
    <scope>NUCLEOTIDE SEQUENCE</scope>
    <source>
        <strain evidence="3">CBHHK067</strain>
    </source>
</reference>
<dbReference type="AlphaFoldDB" id="A0AAD7DLL2"/>
<dbReference type="Gene3D" id="2.60.120.260">
    <property type="entry name" value="Galactose-binding domain-like"/>
    <property type="match status" value="1"/>
</dbReference>
<evidence type="ECO:0000256" key="1">
    <source>
        <dbReference type="SAM" id="MobiDB-lite"/>
    </source>
</evidence>
<accession>A0AAD7DLL2</accession>
<feature type="region of interest" description="Disordered" evidence="1">
    <location>
        <begin position="205"/>
        <end position="236"/>
    </location>
</feature>
<comment type="caution">
    <text evidence="3">The sequence shown here is derived from an EMBL/GenBank/DDBJ whole genome shotgun (WGS) entry which is preliminary data.</text>
</comment>
<keyword evidence="2" id="KW-1133">Transmembrane helix</keyword>
<proteinExistence type="predicted"/>
<gene>
    <name evidence="3" type="ORF">B0H17DRAFT_1057391</name>
</gene>
<evidence type="ECO:0000313" key="3">
    <source>
        <dbReference type="EMBL" id="KAJ7694647.1"/>
    </source>
</evidence>
<evidence type="ECO:0000313" key="4">
    <source>
        <dbReference type="Proteomes" id="UP001221757"/>
    </source>
</evidence>
<keyword evidence="2" id="KW-0812">Transmembrane</keyword>